<feature type="transmembrane region" description="Helical" evidence="6">
    <location>
        <begin position="178"/>
        <end position="203"/>
    </location>
</feature>
<feature type="transmembrane region" description="Helical" evidence="6">
    <location>
        <begin position="391"/>
        <end position="411"/>
    </location>
</feature>
<reference evidence="7 8" key="1">
    <citation type="submission" date="2019-03" db="EMBL/GenBank/DDBJ databases">
        <title>Genomics of glacier-inhabiting Cryobacterium strains.</title>
        <authorList>
            <person name="Liu Q."/>
            <person name="Xin Y.-H."/>
        </authorList>
    </citation>
    <scope>NUCLEOTIDE SEQUENCE [LARGE SCALE GENOMIC DNA]</scope>
    <source>
        <strain evidence="7 8">TMT1-23-1</strain>
    </source>
</reference>
<feature type="transmembrane region" description="Helical" evidence="6">
    <location>
        <begin position="303"/>
        <end position="322"/>
    </location>
</feature>
<accession>A0ABY2J2D1</accession>
<feature type="transmembrane region" description="Helical" evidence="6">
    <location>
        <begin position="29"/>
        <end position="53"/>
    </location>
</feature>
<feature type="transmembrane region" description="Helical" evidence="6">
    <location>
        <begin position="65"/>
        <end position="84"/>
    </location>
</feature>
<dbReference type="PANTHER" id="PTHR23513:SF17">
    <property type="entry name" value="MEMBRANE PROTEIN"/>
    <property type="match status" value="1"/>
</dbReference>
<keyword evidence="5 6" id="KW-0472">Membrane</keyword>
<feature type="transmembrane region" description="Helical" evidence="6">
    <location>
        <begin position="96"/>
        <end position="115"/>
    </location>
</feature>
<evidence type="ECO:0000256" key="1">
    <source>
        <dbReference type="ARBA" id="ARBA00004651"/>
    </source>
</evidence>
<evidence type="ECO:0000313" key="8">
    <source>
        <dbReference type="Proteomes" id="UP000297853"/>
    </source>
</evidence>
<comment type="subcellular location">
    <subcellularLocation>
        <location evidence="1">Cell membrane</location>
        <topology evidence="1">Multi-pass membrane protein</topology>
    </subcellularLocation>
</comment>
<gene>
    <name evidence="7" type="ORF">E3T28_11630</name>
</gene>
<evidence type="ECO:0000256" key="2">
    <source>
        <dbReference type="ARBA" id="ARBA00022475"/>
    </source>
</evidence>
<evidence type="ECO:0000256" key="5">
    <source>
        <dbReference type="ARBA" id="ARBA00023136"/>
    </source>
</evidence>
<keyword evidence="3 6" id="KW-0812">Transmembrane</keyword>
<feature type="transmembrane region" description="Helical" evidence="6">
    <location>
        <begin position="238"/>
        <end position="257"/>
    </location>
</feature>
<evidence type="ECO:0000256" key="3">
    <source>
        <dbReference type="ARBA" id="ARBA00022692"/>
    </source>
</evidence>
<dbReference type="InterPro" id="IPR036259">
    <property type="entry name" value="MFS_trans_sf"/>
</dbReference>
<dbReference type="CDD" id="cd06173">
    <property type="entry name" value="MFS_MefA_like"/>
    <property type="match status" value="1"/>
</dbReference>
<keyword evidence="8" id="KW-1185">Reference proteome</keyword>
<dbReference type="EMBL" id="SOGQ01000056">
    <property type="protein sequence ID" value="TFC97853.1"/>
    <property type="molecule type" value="Genomic_DNA"/>
</dbReference>
<dbReference type="Proteomes" id="UP000297853">
    <property type="component" value="Unassembled WGS sequence"/>
</dbReference>
<dbReference type="Gene3D" id="1.20.1250.20">
    <property type="entry name" value="MFS general substrate transporter like domains"/>
    <property type="match status" value="1"/>
</dbReference>
<feature type="transmembrane region" description="Helical" evidence="6">
    <location>
        <begin position="122"/>
        <end position="140"/>
    </location>
</feature>
<comment type="caution">
    <text evidence="7">The sequence shown here is derived from an EMBL/GenBank/DDBJ whole genome shotgun (WGS) entry which is preliminary data.</text>
</comment>
<feature type="transmembrane region" description="Helical" evidence="6">
    <location>
        <begin position="277"/>
        <end position="296"/>
    </location>
</feature>
<dbReference type="Pfam" id="PF07690">
    <property type="entry name" value="MFS_1"/>
    <property type="match status" value="1"/>
</dbReference>
<name>A0ABY2J2D1_9MICO</name>
<dbReference type="InterPro" id="IPR011701">
    <property type="entry name" value="MFS"/>
</dbReference>
<evidence type="ECO:0000256" key="4">
    <source>
        <dbReference type="ARBA" id="ARBA00022989"/>
    </source>
</evidence>
<dbReference type="SUPFAM" id="SSF103473">
    <property type="entry name" value="MFS general substrate transporter"/>
    <property type="match status" value="1"/>
</dbReference>
<feature type="transmembrane region" description="Helical" evidence="6">
    <location>
        <begin position="362"/>
        <end position="385"/>
    </location>
</feature>
<proteinExistence type="predicted"/>
<organism evidence="7 8">
    <name type="scientific">Cryobacterium sinapicolor</name>
    <dbReference type="NCBI Taxonomy" id="1259236"/>
    <lineage>
        <taxon>Bacteria</taxon>
        <taxon>Bacillati</taxon>
        <taxon>Actinomycetota</taxon>
        <taxon>Actinomycetes</taxon>
        <taxon>Micrococcales</taxon>
        <taxon>Microbacteriaceae</taxon>
        <taxon>Cryobacterium</taxon>
    </lineage>
</organism>
<protein>
    <submittedName>
        <fullName evidence="7">MFS transporter</fullName>
    </submittedName>
</protein>
<evidence type="ECO:0000313" key="7">
    <source>
        <dbReference type="EMBL" id="TFC97853.1"/>
    </source>
</evidence>
<evidence type="ECO:0000256" key="6">
    <source>
        <dbReference type="SAM" id="Phobius"/>
    </source>
</evidence>
<keyword evidence="2" id="KW-1003">Cell membrane</keyword>
<feature type="transmembrane region" description="Helical" evidence="6">
    <location>
        <begin position="328"/>
        <end position="350"/>
    </location>
</feature>
<dbReference type="PANTHER" id="PTHR23513">
    <property type="entry name" value="INTEGRAL MEMBRANE EFFLUX PROTEIN-RELATED"/>
    <property type="match status" value="1"/>
</dbReference>
<keyword evidence="4 6" id="KW-1133">Transmembrane helix</keyword>
<sequence length="439" mass="45135">MRYWFQSYSPQRKRDETVTAEGGLSSSRFVLFGSSLGFSLAADGLWFILLSWLANRSGTALEASLVIAAGSLPRAALMLVGGTLVDRIGALLTAKATNGIRFLVLSVVTLHAVVGEINVPSLVLYALAFGLLDAIYLPAINSIPAVLVPRAALPAAQGVVQTIERLCMILASASAGLLLAGVGVAGTAAIGAAALLVSVVLLLPVRNGTESQAQTVLPKESMARELWSGLRRVAKDRVVGPLLVTIGALNLALSAPINIGSPRLAIDNGWGESGFGFLLAGFGVGAAAGAIVMVVWRPARAGFWGAVFAAVGAVLVGTIPWVPSLTLAVGLFALVGLCAGPAAALLIGLVQALTPKQFMGRTMALLSFAALGLIPVGYTAFGLLVSTFGAQVAYVSFGCLELAGALFALLVPEIRRASINPMEEVSAGIEEHDSVVDAQ</sequence>